<dbReference type="InterPro" id="IPR010610">
    <property type="entry name" value="EryCIII-like_C"/>
</dbReference>
<evidence type="ECO:0000313" key="3">
    <source>
        <dbReference type="EMBL" id="MCP1372846.1"/>
    </source>
</evidence>
<proteinExistence type="predicted"/>
<dbReference type="RefSeq" id="WP_253564578.1">
    <property type="nucleotide sequence ID" value="NZ_JAMZEK010000001.1"/>
</dbReference>
<dbReference type="SUPFAM" id="SSF53756">
    <property type="entry name" value="UDP-Glycosyltransferase/glycogen phosphorylase"/>
    <property type="match status" value="1"/>
</dbReference>
<dbReference type="Proteomes" id="UP001204615">
    <property type="component" value="Unassembled WGS sequence"/>
</dbReference>
<feature type="domain" description="Erythromycin biosynthesis protein CIII-like C-terminal" evidence="2">
    <location>
        <begin position="304"/>
        <end position="392"/>
    </location>
</feature>
<evidence type="ECO:0000259" key="2">
    <source>
        <dbReference type="Pfam" id="PF06722"/>
    </source>
</evidence>
<dbReference type="InterPro" id="IPR002213">
    <property type="entry name" value="UDP_glucos_trans"/>
</dbReference>
<feature type="domain" description="Glycosyltransferase family 28 N-terminal" evidence="1">
    <location>
        <begin position="7"/>
        <end position="56"/>
    </location>
</feature>
<dbReference type="Pfam" id="PF06722">
    <property type="entry name" value="EryCIII-like_C"/>
    <property type="match status" value="1"/>
</dbReference>
<dbReference type="CDD" id="cd03784">
    <property type="entry name" value="GT1_Gtf-like"/>
    <property type="match status" value="1"/>
</dbReference>
<dbReference type="EMBL" id="JAMZEK010000001">
    <property type="protein sequence ID" value="MCP1372846.1"/>
    <property type="molecule type" value="Genomic_DNA"/>
</dbReference>
<sequence length="429" mass="44972">MPAGRHIVFATVGSLGDLFPFLAVGQALAARGHRVTVATHPVHREPIERAGLVFADASGMPEPDDREAFTAKAFHPWRGPAFVVRDFAAADVRASYAKLAPLCDTVDVLVTSTLAFAGQILGETLEAAGRLRWLSAVLAPASFLSAYDMPATGLAALDRLFHATPARGRLLQRLSRRVTRGWTAPVRAFRRELGLSPESPRGDPFHRGQFAPGGTLALFPALLGAPQPDWPPHATQCGFARYVQPHTLDPALAEFLRAGPPPIVFSLGSTAVHANASFLHESLAAAVALGCRAVLFTGSPAMRERLPRELPEGIACVEYAPHAAVFPQAAAVVHHGGVGTSAEALHAGVPSLVVPHGFDQHDNAARLQRLGVAGVLAATRYRRDAAAAGLGGLLDPAHASRARTVAGWLKEADGAAAAADVIEHVGSSG</sequence>
<keyword evidence="4" id="KW-1185">Reference proteome</keyword>
<evidence type="ECO:0000313" key="4">
    <source>
        <dbReference type="Proteomes" id="UP001204615"/>
    </source>
</evidence>
<accession>A0ABT1F642</accession>
<protein>
    <submittedName>
        <fullName evidence="3">Glycosyltransferase</fullName>
    </submittedName>
</protein>
<dbReference type="InterPro" id="IPR050426">
    <property type="entry name" value="Glycosyltransferase_28"/>
</dbReference>
<gene>
    <name evidence="3" type="ORF">NC595_02075</name>
</gene>
<reference evidence="3 4" key="1">
    <citation type="submission" date="2022-06" db="EMBL/GenBank/DDBJ databases">
        <title>Dyella sp. Sa strain:Sa Genome sequencing.</title>
        <authorList>
            <person name="Park S."/>
        </authorList>
    </citation>
    <scope>NUCLEOTIDE SEQUENCE [LARGE SCALE GENOMIC DNA]</scope>
    <source>
        <strain evidence="3 4">Sa</strain>
    </source>
</reference>
<dbReference type="InterPro" id="IPR004276">
    <property type="entry name" value="GlycoTrans_28_N"/>
</dbReference>
<dbReference type="Gene3D" id="3.40.50.2000">
    <property type="entry name" value="Glycogen Phosphorylase B"/>
    <property type="match status" value="2"/>
</dbReference>
<organism evidence="3 4">
    <name type="scientific">Dyella lutea</name>
    <dbReference type="NCBI Taxonomy" id="2950441"/>
    <lineage>
        <taxon>Bacteria</taxon>
        <taxon>Pseudomonadati</taxon>
        <taxon>Pseudomonadota</taxon>
        <taxon>Gammaproteobacteria</taxon>
        <taxon>Lysobacterales</taxon>
        <taxon>Rhodanobacteraceae</taxon>
        <taxon>Dyella</taxon>
    </lineage>
</organism>
<dbReference type="PANTHER" id="PTHR48050:SF13">
    <property type="entry name" value="STEROL 3-BETA-GLUCOSYLTRANSFERASE UGT80A2"/>
    <property type="match status" value="1"/>
</dbReference>
<comment type="caution">
    <text evidence="3">The sequence shown here is derived from an EMBL/GenBank/DDBJ whole genome shotgun (WGS) entry which is preliminary data.</text>
</comment>
<dbReference type="Pfam" id="PF03033">
    <property type="entry name" value="Glyco_transf_28"/>
    <property type="match status" value="1"/>
</dbReference>
<name>A0ABT1F642_9GAMM</name>
<dbReference type="PANTHER" id="PTHR48050">
    <property type="entry name" value="STEROL 3-BETA-GLUCOSYLTRANSFERASE"/>
    <property type="match status" value="1"/>
</dbReference>
<evidence type="ECO:0000259" key="1">
    <source>
        <dbReference type="Pfam" id="PF03033"/>
    </source>
</evidence>